<evidence type="ECO:0000256" key="3">
    <source>
        <dbReference type="ARBA" id="ARBA00013278"/>
    </source>
</evidence>
<dbReference type="InterPro" id="IPR036444">
    <property type="entry name" value="PLipase_A2_dom_sf"/>
</dbReference>
<feature type="domain" description="Phospholipase A2-like central" evidence="9">
    <location>
        <begin position="48"/>
        <end position="143"/>
    </location>
</feature>
<evidence type="ECO:0000313" key="11">
    <source>
        <dbReference type="Proteomes" id="UP001152799"/>
    </source>
</evidence>
<protein>
    <recommendedName>
        <fullName evidence="3">phospholipase A2</fullName>
        <ecNumber evidence="3">3.1.1.4</ecNumber>
    </recommendedName>
    <alternativeName>
        <fullName evidence="7">Phosphatidylcholine 2-acylhydrolase</fullName>
    </alternativeName>
</protein>
<dbReference type="EC" id="3.1.1.4" evidence="3"/>
<evidence type="ECO:0000259" key="9">
    <source>
        <dbReference type="Pfam" id="PF05826"/>
    </source>
</evidence>
<accession>A0A9N9MK47</accession>
<evidence type="ECO:0000256" key="8">
    <source>
        <dbReference type="SAM" id="SignalP"/>
    </source>
</evidence>
<dbReference type="PROSITE" id="PS00118">
    <property type="entry name" value="PA2_HIS"/>
    <property type="match status" value="1"/>
</dbReference>
<dbReference type="Proteomes" id="UP001152799">
    <property type="component" value="Chromosome 13"/>
</dbReference>
<sequence length="190" mass="21750">MAKLLPLLFLVPCMLTISLAYQPLYIDDDSTFRNPDGDSLETTLTSVVFGTNWCGPGNTAQYYDDLGKLEDLDACCRAHDNCPNKISVGEKKYGLQNTMLKTGLSCHCEHAFLQCLRNVNSEESRSVRKFYFELLPANKCFQKEVPYTCIDSGPNKCGKMIFDLSKPEKYQWFDVDVWEHYLSWKLKKGE</sequence>
<dbReference type="InterPro" id="IPR016090">
    <property type="entry name" value="PLA2-like_dom"/>
</dbReference>
<gene>
    <name evidence="10" type="ORF">CEUTPL_LOCUS4101</name>
</gene>
<keyword evidence="5" id="KW-0442">Lipid degradation</keyword>
<dbReference type="AlphaFoldDB" id="A0A9N9MK47"/>
<comment type="subcellular location">
    <subcellularLocation>
        <location evidence="2">Secreted</location>
    </subcellularLocation>
</comment>
<dbReference type="EMBL" id="OU892289">
    <property type="protein sequence ID" value="CAG9763437.1"/>
    <property type="molecule type" value="Genomic_DNA"/>
</dbReference>
<feature type="chain" id="PRO_5040141518" description="phospholipase A2" evidence="8">
    <location>
        <begin position="21"/>
        <end position="190"/>
    </location>
</feature>
<evidence type="ECO:0000256" key="2">
    <source>
        <dbReference type="ARBA" id="ARBA00004613"/>
    </source>
</evidence>
<keyword evidence="4" id="KW-0964">Secreted</keyword>
<organism evidence="10 11">
    <name type="scientific">Ceutorhynchus assimilis</name>
    <name type="common">cabbage seed weevil</name>
    <dbReference type="NCBI Taxonomy" id="467358"/>
    <lineage>
        <taxon>Eukaryota</taxon>
        <taxon>Metazoa</taxon>
        <taxon>Ecdysozoa</taxon>
        <taxon>Arthropoda</taxon>
        <taxon>Hexapoda</taxon>
        <taxon>Insecta</taxon>
        <taxon>Pterygota</taxon>
        <taxon>Neoptera</taxon>
        <taxon>Endopterygota</taxon>
        <taxon>Coleoptera</taxon>
        <taxon>Polyphaga</taxon>
        <taxon>Cucujiformia</taxon>
        <taxon>Curculionidae</taxon>
        <taxon>Ceutorhynchinae</taxon>
        <taxon>Ceutorhynchus</taxon>
    </lineage>
</organism>
<dbReference type="OrthoDB" id="10059604at2759"/>
<proteinExistence type="predicted"/>
<evidence type="ECO:0000256" key="7">
    <source>
        <dbReference type="ARBA" id="ARBA00029903"/>
    </source>
</evidence>
<keyword evidence="6" id="KW-0443">Lipid metabolism</keyword>
<dbReference type="GO" id="GO:0016042">
    <property type="term" value="P:lipid catabolic process"/>
    <property type="evidence" value="ECO:0007669"/>
    <property type="project" value="UniProtKB-KW"/>
</dbReference>
<dbReference type="GO" id="GO:0050482">
    <property type="term" value="P:arachidonate secretion"/>
    <property type="evidence" value="ECO:0007669"/>
    <property type="project" value="InterPro"/>
</dbReference>
<evidence type="ECO:0000256" key="6">
    <source>
        <dbReference type="ARBA" id="ARBA00023098"/>
    </source>
</evidence>
<dbReference type="Gene3D" id="1.20.90.10">
    <property type="entry name" value="Phospholipase A2 domain"/>
    <property type="match status" value="1"/>
</dbReference>
<dbReference type="InterPro" id="IPR033113">
    <property type="entry name" value="PLA2_histidine"/>
</dbReference>
<keyword evidence="8" id="KW-0732">Signal</keyword>
<dbReference type="GO" id="GO:0006644">
    <property type="term" value="P:phospholipid metabolic process"/>
    <property type="evidence" value="ECO:0007669"/>
    <property type="project" value="InterPro"/>
</dbReference>
<evidence type="ECO:0000313" key="10">
    <source>
        <dbReference type="EMBL" id="CAG9763437.1"/>
    </source>
</evidence>
<feature type="signal peptide" evidence="8">
    <location>
        <begin position="1"/>
        <end position="20"/>
    </location>
</feature>
<dbReference type="PANTHER" id="PTHR12253">
    <property type="entry name" value="RH14732P"/>
    <property type="match status" value="1"/>
</dbReference>
<dbReference type="GO" id="GO:0004623">
    <property type="term" value="F:phospholipase A2 activity"/>
    <property type="evidence" value="ECO:0007669"/>
    <property type="project" value="UniProtKB-EC"/>
</dbReference>
<evidence type="ECO:0000256" key="4">
    <source>
        <dbReference type="ARBA" id="ARBA00022525"/>
    </source>
</evidence>
<dbReference type="GO" id="GO:0005576">
    <property type="term" value="C:extracellular region"/>
    <property type="evidence" value="ECO:0007669"/>
    <property type="project" value="UniProtKB-SubCell"/>
</dbReference>
<evidence type="ECO:0000256" key="1">
    <source>
        <dbReference type="ARBA" id="ARBA00001913"/>
    </source>
</evidence>
<evidence type="ECO:0000256" key="5">
    <source>
        <dbReference type="ARBA" id="ARBA00022963"/>
    </source>
</evidence>
<name>A0A9N9MK47_9CUCU</name>
<dbReference type="SUPFAM" id="SSF48619">
    <property type="entry name" value="Phospholipase A2, PLA2"/>
    <property type="match status" value="1"/>
</dbReference>
<reference evidence="10" key="1">
    <citation type="submission" date="2022-01" db="EMBL/GenBank/DDBJ databases">
        <authorList>
            <person name="King R."/>
        </authorList>
    </citation>
    <scope>NUCLEOTIDE SEQUENCE</scope>
</reference>
<keyword evidence="11" id="KW-1185">Reference proteome</keyword>
<dbReference type="Pfam" id="PF05826">
    <property type="entry name" value="Phospholip_A2_2"/>
    <property type="match status" value="1"/>
</dbReference>
<comment type="cofactor">
    <cofactor evidence="1">
        <name>Ca(2+)</name>
        <dbReference type="ChEBI" id="CHEBI:29108"/>
    </cofactor>
</comment>